<dbReference type="InterPro" id="IPR002938">
    <property type="entry name" value="FAD-bd"/>
</dbReference>
<dbReference type="SUPFAM" id="SSF54373">
    <property type="entry name" value="FAD-linked reductases, C-terminal domain"/>
    <property type="match status" value="1"/>
</dbReference>
<dbReference type="Pfam" id="PF01266">
    <property type="entry name" value="DAO"/>
    <property type="match status" value="1"/>
</dbReference>
<evidence type="ECO:0000313" key="5">
    <source>
        <dbReference type="EMBL" id="MEE2057998.1"/>
    </source>
</evidence>
<dbReference type="PANTHER" id="PTHR13789">
    <property type="entry name" value="MONOOXYGENASE"/>
    <property type="match status" value="1"/>
</dbReference>
<accession>A0ABU7L8Y1</accession>
<proteinExistence type="predicted"/>
<sequence length="343" mass="36233">MATEYAGKAAVLGGGIGGLTTANALATRGWHVDVFERAAAPPTTGTALGLWPEAVEALELAGLVGQAQRLGVLQKSGALMRWDGKVLGRFSDIRTPAILLSRPVLLGLLIRGLPSDTVRFGSAAPELADLTGYDVTIGADGIGSTVRDQIFGPSYRPVHSGYAAWRGWVPGATTAMSETWGPGALFGITPRDGDLTNWFAAVRAPAGGAGTVDELRARFGDWHRGARDVLDRLDPADVLHHDLYESPALPSYVRGNTALIGDAAHAMTPNLGRGACEAMVDGATLATLLTEHPVSEALRLYDRARRRRTQRLVRASRMVARVATASRLTGVRNAVIGTAVRFA</sequence>
<dbReference type="Gene3D" id="3.50.50.60">
    <property type="entry name" value="FAD/NAD(P)-binding domain"/>
    <property type="match status" value="1"/>
</dbReference>
<gene>
    <name evidence="5" type="ORF">Q7514_10735</name>
</gene>
<evidence type="ECO:0000259" key="3">
    <source>
        <dbReference type="Pfam" id="PF01266"/>
    </source>
</evidence>
<protein>
    <submittedName>
        <fullName evidence="5">FAD-dependent oxidoreductase</fullName>
    </submittedName>
</protein>
<feature type="domain" description="FAD-binding" evidence="4">
    <location>
        <begin position="251"/>
        <end position="315"/>
    </location>
</feature>
<dbReference type="RefSeq" id="WP_330133237.1">
    <property type="nucleotide sequence ID" value="NZ_JAUTXY010000004.1"/>
</dbReference>
<dbReference type="InterPro" id="IPR006076">
    <property type="entry name" value="FAD-dep_OxRdtase"/>
</dbReference>
<evidence type="ECO:0000256" key="2">
    <source>
        <dbReference type="ARBA" id="ARBA00023033"/>
    </source>
</evidence>
<dbReference type="EMBL" id="JAUTXY010000004">
    <property type="protein sequence ID" value="MEE2057998.1"/>
    <property type="molecule type" value="Genomic_DNA"/>
</dbReference>
<dbReference type="InterPro" id="IPR036188">
    <property type="entry name" value="FAD/NAD-bd_sf"/>
</dbReference>
<keyword evidence="6" id="KW-1185">Reference proteome</keyword>
<reference evidence="5 6" key="1">
    <citation type="submission" date="2023-07" db="EMBL/GenBank/DDBJ databases">
        <authorList>
            <person name="Girao M."/>
            <person name="Carvalho M.F."/>
        </authorList>
    </citation>
    <scope>NUCLEOTIDE SEQUENCE [LARGE SCALE GENOMIC DNA]</scope>
    <source>
        <strain evidence="5 6">YIM65754</strain>
    </source>
</reference>
<dbReference type="Proteomes" id="UP001336020">
    <property type="component" value="Unassembled WGS sequence"/>
</dbReference>
<keyword evidence="2" id="KW-0503">Monooxygenase</keyword>
<name>A0ABU7L8Y1_9NOCA</name>
<organism evidence="5 6">
    <name type="scientific">Rhodococcus artemisiae</name>
    <dbReference type="NCBI Taxonomy" id="714159"/>
    <lineage>
        <taxon>Bacteria</taxon>
        <taxon>Bacillati</taxon>
        <taxon>Actinomycetota</taxon>
        <taxon>Actinomycetes</taxon>
        <taxon>Mycobacteriales</taxon>
        <taxon>Nocardiaceae</taxon>
        <taxon>Rhodococcus</taxon>
    </lineage>
</organism>
<keyword evidence="1" id="KW-0560">Oxidoreductase</keyword>
<evidence type="ECO:0000313" key="6">
    <source>
        <dbReference type="Proteomes" id="UP001336020"/>
    </source>
</evidence>
<dbReference type="Pfam" id="PF01494">
    <property type="entry name" value="FAD_binding_3"/>
    <property type="match status" value="1"/>
</dbReference>
<dbReference type="PANTHER" id="PTHR13789:SF309">
    <property type="entry name" value="PUTATIVE (AFU_ORTHOLOGUE AFUA_6G14510)-RELATED"/>
    <property type="match status" value="1"/>
</dbReference>
<feature type="domain" description="FAD dependent oxidoreductase" evidence="3">
    <location>
        <begin position="9"/>
        <end position="67"/>
    </location>
</feature>
<dbReference type="SUPFAM" id="SSF51905">
    <property type="entry name" value="FAD/NAD(P)-binding domain"/>
    <property type="match status" value="1"/>
</dbReference>
<dbReference type="PRINTS" id="PR00420">
    <property type="entry name" value="RNGMNOXGNASE"/>
</dbReference>
<comment type="caution">
    <text evidence="5">The sequence shown here is derived from an EMBL/GenBank/DDBJ whole genome shotgun (WGS) entry which is preliminary data.</text>
</comment>
<evidence type="ECO:0000259" key="4">
    <source>
        <dbReference type="Pfam" id="PF01494"/>
    </source>
</evidence>
<dbReference type="InterPro" id="IPR050493">
    <property type="entry name" value="FAD-dep_Monooxygenase_BioMet"/>
</dbReference>
<evidence type="ECO:0000256" key="1">
    <source>
        <dbReference type="ARBA" id="ARBA00023002"/>
    </source>
</evidence>